<evidence type="ECO:0000256" key="1">
    <source>
        <dbReference type="ARBA" id="ARBA00010883"/>
    </source>
</evidence>
<protein>
    <recommendedName>
        <fullName evidence="4">PXA domain-containing protein</fullName>
    </recommendedName>
</protein>
<feature type="compositionally biased region" description="Polar residues" evidence="2">
    <location>
        <begin position="742"/>
        <end position="751"/>
    </location>
</feature>
<feature type="region of interest" description="Disordered" evidence="2">
    <location>
        <begin position="742"/>
        <end position="868"/>
    </location>
</feature>
<feature type="region of interest" description="Disordered" evidence="2">
    <location>
        <begin position="1"/>
        <end position="31"/>
    </location>
</feature>
<comment type="similarity">
    <text evidence="1">Belongs to the sorting nexin family.</text>
</comment>
<feature type="compositionally biased region" description="Basic and acidic residues" evidence="2">
    <location>
        <begin position="849"/>
        <end position="863"/>
    </location>
</feature>
<keyword evidence="6" id="KW-1185">Reference proteome</keyword>
<keyword evidence="3" id="KW-0812">Transmembrane</keyword>
<dbReference type="Gene3D" id="3.30.1520.10">
    <property type="entry name" value="Phox-like domain"/>
    <property type="match status" value="1"/>
</dbReference>
<reference evidence="5 6" key="1">
    <citation type="journal article" date="2016" name="Proc. Natl. Acad. Sci. U.S.A.">
        <title>Comparative genomics of biotechnologically important yeasts.</title>
        <authorList>
            <person name="Riley R."/>
            <person name="Haridas S."/>
            <person name="Wolfe K.H."/>
            <person name="Lopes M.R."/>
            <person name="Hittinger C.T."/>
            <person name="Goeker M."/>
            <person name="Salamov A.A."/>
            <person name="Wisecaver J.H."/>
            <person name="Long T.M."/>
            <person name="Calvey C.H."/>
            <person name="Aerts A.L."/>
            <person name="Barry K.W."/>
            <person name="Choi C."/>
            <person name="Clum A."/>
            <person name="Coughlan A.Y."/>
            <person name="Deshpande S."/>
            <person name="Douglass A.P."/>
            <person name="Hanson S.J."/>
            <person name="Klenk H.-P."/>
            <person name="LaButti K.M."/>
            <person name="Lapidus A."/>
            <person name="Lindquist E.A."/>
            <person name="Lipzen A.M."/>
            <person name="Meier-Kolthoff J.P."/>
            <person name="Ohm R.A."/>
            <person name="Otillar R.P."/>
            <person name="Pangilinan J.L."/>
            <person name="Peng Y."/>
            <person name="Rokas A."/>
            <person name="Rosa C.A."/>
            <person name="Scheuner C."/>
            <person name="Sibirny A.A."/>
            <person name="Slot J.C."/>
            <person name="Stielow J.B."/>
            <person name="Sun H."/>
            <person name="Kurtzman C.P."/>
            <person name="Blackwell M."/>
            <person name="Grigoriev I.V."/>
            <person name="Jeffries T.W."/>
        </authorList>
    </citation>
    <scope>NUCLEOTIDE SEQUENCE [LARGE SCALE GENOMIC DNA]</scope>
    <source>
        <strain evidence="5 6">NRRL Y-11557</strain>
    </source>
</reference>
<feature type="compositionally biased region" description="Polar residues" evidence="2">
    <location>
        <begin position="759"/>
        <end position="780"/>
    </location>
</feature>
<feature type="region of interest" description="Disordered" evidence="2">
    <location>
        <begin position="321"/>
        <end position="383"/>
    </location>
</feature>
<evidence type="ECO:0000256" key="2">
    <source>
        <dbReference type="SAM" id="MobiDB-lite"/>
    </source>
</evidence>
<organism evidence="5 6">
    <name type="scientific">Lipomyces starkeyi NRRL Y-11557</name>
    <dbReference type="NCBI Taxonomy" id="675824"/>
    <lineage>
        <taxon>Eukaryota</taxon>
        <taxon>Fungi</taxon>
        <taxon>Dikarya</taxon>
        <taxon>Ascomycota</taxon>
        <taxon>Saccharomycotina</taxon>
        <taxon>Lipomycetes</taxon>
        <taxon>Lipomycetales</taxon>
        <taxon>Lipomycetaceae</taxon>
        <taxon>Lipomyces</taxon>
    </lineage>
</organism>
<dbReference type="PANTHER" id="PTHR22775:SF3">
    <property type="entry name" value="SORTING NEXIN-13"/>
    <property type="match status" value="1"/>
</dbReference>
<accession>A0A1E3PWQ7</accession>
<dbReference type="EMBL" id="KV454304">
    <property type="protein sequence ID" value="ODQ69257.1"/>
    <property type="molecule type" value="Genomic_DNA"/>
</dbReference>
<dbReference type="GO" id="GO:0035091">
    <property type="term" value="F:phosphatidylinositol binding"/>
    <property type="evidence" value="ECO:0007669"/>
    <property type="project" value="InterPro"/>
</dbReference>
<dbReference type="SUPFAM" id="SSF64268">
    <property type="entry name" value="PX domain"/>
    <property type="match status" value="1"/>
</dbReference>
<evidence type="ECO:0000256" key="3">
    <source>
        <dbReference type="SAM" id="Phobius"/>
    </source>
</evidence>
<dbReference type="Pfam" id="PF02194">
    <property type="entry name" value="PXA"/>
    <property type="match status" value="1"/>
</dbReference>
<dbReference type="InterPro" id="IPR013937">
    <property type="entry name" value="Sorting_nexin_C"/>
</dbReference>
<keyword evidence="3" id="KW-1133">Transmembrane helix</keyword>
<feature type="compositionally biased region" description="Low complexity" evidence="2">
    <location>
        <begin position="494"/>
        <end position="507"/>
    </location>
</feature>
<dbReference type="InterPro" id="IPR003114">
    <property type="entry name" value="Phox_assoc"/>
</dbReference>
<sequence length="1039" mass="113206">MNGTDVPETAKAPPVPTEGHDSPAADAKSPDGPPLDFQYYYKQVENILANATTTQLVLGISVAVPLLLCLFGVPLFAMLLGVLIGIYIAFMAINPWKDLDLEPLPWKNARKWKDEMPAVEFKPLIQSSYEVSEPVDEVIKRMVDIIVEQYVESWYRNLLPDDMTFVNACRQTLLDTATAFAGQQALKRPADLFLVLLFSTCNTFVVFIRELRIVSATYSTRPGGIHEYIVANPESALAQMVDPEIQKAKLRNASNNLVQTFLPVLDMKRSPVALLAREIIAKQILEAAVESFSDPDTVNRWIIYFLQKEENIKALADEMNARDGRPSSPVKGQRTPSPAKGAAIDSEYADGMPTEQRLPKPAAVARPPSPAKEPLINNGYADGIPIDKSPVPVNSFASDPTAEADIASYGLDESELDSEYDDYLSSSPPLADEQRTPTLSSFNFAPPHRPLRKKVGSSSPAMTGPGPNTQTETTARRQPATTFDESSDVGNANSSPSSSQTSPTQPQAPVNSTYNRKPVELPASTLYQTNIMVIDSSADNNQSTKVLTSKPLGFYTLVIEPTGTAPGWMAMRNISDFERLHAVLQKLSALAGLTTFPDIFPSWHGVTRADYCLTLQLYLQLVVNTRELADCEAMKKFVDKKETATATEKRWQKNPLFKHAGEGVLDAISKATTATSSAKDSRKAILGVLAAAKKQSVDTINRTKDSAFRPRQSFLNTGADLPGLSAGMRYITNGGVGAITNGPANTDSTHSLPGYNPELNYSSNSLASAPDTTSSQSTLVQADLPPPPSEISDNYSPNLQRHKSFNNAASASTPALGRTSSMRGSRNDSVTSSEADYNDYTQTHTSVSIDRRESMADEPRPRTGLDQNARRSAIIASHQPLSQGETNSLIDTIFLAISELYLLSNAWTVRRSLLTVLRGLFLRNGSSSVEGIRLAIQKDIIDKYSSEDEIARKLNDLADAVWPTDTNTPQPTTQSSLELKNEAKKMFVSRAVPDAIKSVMGAGASAQALEFVFNVLQDRNIARGLVLNLLMDCITTALM</sequence>
<gene>
    <name evidence="5" type="ORF">LIPSTDRAFT_30720</name>
</gene>
<dbReference type="PROSITE" id="PS51207">
    <property type="entry name" value="PXA"/>
    <property type="match status" value="1"/>
</dbReference>
<evidence type="ECO:0000313" key="6">
    <source>
        <dbReference type="Proteomes" id="UP000094385"/>
    </source>
</evidence>
<dbReference type="PANTHER" id="PTHR22775">
    <property type="entry name" value="SORTING NEXIN"/>
    <property type="match status" value="1"/>
</dbReference>
<dbReference type="STRING" id="675824.A0A1E3PWQ7"/>
<feature type="region of interest" description="Disordered" evidence="2">
    <location>
        <begin position="417"/>
        <end position="515"/>
    </location>
</feature>
<evidence type="ECO:0000259" key="4">
    <source>
        <dbReference type="PROSITE" id="PS51207"/>
    </source>
</evidence>
<proteinExistence type="inferred from homology"/>
<dbReference type="InterPro" id="IPR036871">
    <property type="entry name" value="PX_dom_sf"/>
</dbReference>
<dbReference type="OrthoDB" id="41200at2759"/>
<feature type="compositionally biased region" description="Polar residues" evidence="2">
    <location>
        <begin position="791"/>
        <end position="848"/>
    </location>
</feature>
<keyword evidence="3" id="KW-0472">Membrane</keyword>
<feature type="compositionally biased region" description="Polar residues" evidence="2">
    <location>
        <begin position="479"/>
        <end position="493"/>
    </location>
</feature>
<feature type="compositionally biased region" description="Polar residues" evidence="2">
    <location>
        <begin position="456"/>
        <end position="473"/>
    </location>
</feature>
<evidence type="ECO:0000313" key="5">
    <source>
        <dbReference type="EMBL" id="ODQ69257.1"/>
    </source>
</evidence>
<dbReference type="Proteomes" id="UP000094385">
    <property type="component" value="Unassembled WGS sequence"/>
</dbReference>
<feature type="transmembrane region" description="Helical" evidence="3">
    <location>
        <begin position="62"/>
        <end position="90"/>
    </location>
</feature>
<dbReference type="SMART" id="SM00313">
    <property type="entry name" value="PXA"/>
    <property type="match status" value="1"/>
</dbReference>
<dbReference type="CDD" id="cd06093">
    <property type="entry name" value="PX_domain"/>
    <property type="match status" value="1"/>
</dbReference>
<dbReference type="AlphaFoldDB" id="A0A1E3PWQ7"/>
<dbReference type="Pfam" id="PF08628">
    <property type="entry name" value="Nexin_C"/>
    <property type="match status" value="1"/>
</dbReference>
<name>A0A1E3PWQ7_LIPST</name>
<feature type="domain" description="PXA" evidence="4">
    <location>
        <begin position="132"/>
        <end position="310"/>
    </location>
</feature>